<name>A0A383ADU1_9ZZZZ</name>
<reference evidence="1" key="1">
    <citation type="submission" date="2018-05" db="EMBL/GenBank/DDBJ databases">
        <authorList>
            <person name="Lanie J.A."/>
            <person name="Ng W.-L."/>
            <person name="Kazmierczak K.M."/>
            <person name="Andrzejewski T.M."/>
            <person name="Davidsen T.M."/>
            <person name="Wayne K.J."/>
            <person name="Tettelin H."/>
            <person name="Glass J.I."/>
            <person name="Rusch D."/>
            <person name="Podicherti R."/>
            <person name="Tsui H.-C.T."/>
            <person name="Winkler M.E."/>
        </authorList>
    </citation>
    <scope>NUCLEOTIDE SEQUENCE</scope>
</reference>
<sequence length="31" mass="3549">MALSELYLSLFYCVIVGERLPYSEMSAQFST</sequence>
<dbReference type="EMBL" id="UINC01191239">
    <property type="protein sequence ID" value="SVE05781.1"/>
    <property type="molecule type" value="Genomic_DNA"/>
</dbReference>
<gene>
    <name evidence="1" type="ORF">METZ01_LOCUS458635</name>
</gene>
<dbReference type="AlphaFoldDB" id="A0A383ADU1"/>
<evidence type="ECO:0000313" key="1">
    <source>
        <dbReference type="EMBL" id="SVE05781.1"/>
    </source>
</evidence>
<organism evidence="1">
    <name type="scientific">marine metagenome</name>
    <dbReference type="NCBI Taxonomy" id="408172"/>
    <lineage>
        <taxon>unclassified sequences</taxon>
        <taxon>metagenomes</taxon>
        <taxon>ecological metagenomes</taxon>
    </lineage>
</organism>
<feature type="non-terminal residue" evidence="1">
    <location>
        <position position="31"/>
    </location>
</feature>
<proteinExistence type="predicted"/>
<protein>
    <submittedName>
        <fullName evidence="1">Uncharacterized protein</fullName>
    </submittedName>
</protein>
<accession>A0A383ADU1</accession>